<feature type="transmembrane region" description="Helical" evidence="2">
    <location>
        <begin position="209"/>
        <end position="227"/>
    </location>
</feature>
<feature type="transmembrane region" description="Helical" evidence="2">
    <location>
        <begin position="154"/>
        <end position="174"/>
    </location>
</feature>
<feature type="transmembrane region" description="Helical" evidence="2">
    <location>
        <begin position="239"/>
        <end position="258"/>
    </location>
</feature>
<keyword evidence="2" id="KW-0812">Transmembrane</keyword>
<dbReference type="Proteomes" id="UP000470246">
    <property type="component" value="Unassembled WGS sequence"/>
</dbReference>
<evidence type="ECO:0000313" key="4">
    <source>
        <dbReference type="EMBL" id="NEK59049.1"/>
    </source>
</evidence>
<accession>A0A7K3W2D2</accession>
<evidence type="ECO:0000256" key="1">
    <source>
        <dbReference type="SAM" id="MobiDB-lite"/>
    </source>
</evidence>
<organism evidence="4 5">
    <name type="scientific">Geodermatophilus sabuli</name>
    <dbReference type="NCBI Taxonomy" id="1564158"/>
    <lineage>
        <taxon>Bacteria</taxon>
        <taxon>Bacillati</taxon>
        <taxon>Actinomycetota</taxon>
        <taxon>Actinomycetes</taxon>
        <taxon>Geodermatophilales</taxon>
        <taxon>Geodermatophilaceae</taxon>
        <taxon>Geodermatophilus</taxon>
    </lineage>
</organism>
<sequence length="452" mass="50447">MRQRDRYIDFLRAFALIRVMTYHTFGWAWLPLAFPSMGIMFALGGGLVAASLDRAGSARAFLRKRVRRLLPPFWVFGAVMVAVMVALGWQVDSDLGQPFSWSTIWLWLLPLSDPPSSAQGFEWVVAVWYIRIYLWFLLLSPAMLWLFRRWPLRMMALPPVVLIVTVLGLVELGGRTYDNVVLLAAYACCWMLGFAHHDGKLRELPLKRTLLAGVALLGIGLWYALTHQEQYGTYNIDDIPLANMPYCLGAVLILLRIYPRFTWLERLPTLGAVISLFNSRAMTIYLWGNFAIAMSPIVLGYSPLAQYDTDDARGMVVEYATAWTLVFVAVLAVGWVEDVGAGRRPRLLPWDRVRPVPASRPAPELAPVRQVVFQDNVVQDRPAVEQPVAEPQPQPLPRPAAKAQPQPQPAAKPAPQPVPQAVGEVPLPSLVRAFGRRVVLSEGVPGRGRPGG</sequence>
<keyword evidence="2" id="KW-0472">Membrane</keyword>
<feature type="transmembrane region" description="Helical" evidence="2">
    <location>
        <begin position="126"/>
        <end position="147"/>
    </location>
</feature>
<proteinExistence type="predicted"/>
<reference evidence="4 5" key="1">
    <citation type="submission" date="2020-02" db="EMBL/GenBank/DDBJ databases">
        <title>Geodermatophilus sabuli CPCC 205279 I12A-02694.</title>
        <authorList>
            <person name="Jiang Z."/>
        </authorList>
    </citation>
    <scope>NUCLEOTIDE SEQUENCE [LARGE SCALE GENOMIC DNA]</scope>
    <source>
        <strain evidence="4 5">I12A-02694</strain>
    </source>
</reference>
<comment type="caution">
    <text evidence="4">The sequence shown here is derived from an EMBL/GenBank/DDBJ whole genome shotgun (WGS) entry which is preliminary data.</text>
</comment>
<dbReference type="RefSeq" id="WP_163482413.1">
    <property type="nucleotide sequence ID" value="NZ_JAAGWF010000015.1"/>
</dbReference>
<keyword evidence="4" id="KW-0012">Acyltransferase</keyword>
<dbReference type="InterPro" id="IPR002656">
    <property type="entry name" value="Acyl_transf_3_dom"/>
</dbReference>
<dbReference type="Pfam" id="PF01757">
    <property type="entry name" value="Acyl_transf_3"/>
    <property type="match status" value="1"/>
</dbReference>
<feature type="transmembrane region" description="Helical" evidence="2">
    <location>
        <begin position="316"/>
        <end position="336"/>
    </location>
</feature>
<feature type="domain" description="Acyltransferase 3" evidence="3">
    <location>
        <begin position="6"/>
        <end position="336"/>
    </location>
</feature>
<feature type="transmembrane region" description="Helical" evidence="2">
    <location>
        <begin position="32"/>
        <end position="52"/>
    </location>
</feature>
<feature type="transmembrane region" description="Helical" evidence="2">
    <location>
        <begin position="180"/>
        <end position="197"/>
    </location>
</feature>
<evidence type="ECO:0000313" key="5">
    <source>
        <dbReference type="Proteomes" id="UP000470246"/>
    </source>
</evidence>
<gene>
    <name evidence="4" type="ORF">GCU56_14350</name>
</gene>
<dbReference type="AlphaFoldDB" id="A0A7K3W2D2"/>
<name>A0A7K3W2D2_9ACTN</name>
<evidence type="ECO:0000259" key="3">
    <source>
        <dbReference type="Pfam" id="PF01757"/>
    </source>
</evidence>
<dbReference type="EMBL" id="JAAGWF010000015">
    <property type="protein sequence ID" value="NEK59049.1"/>
    <property type="molecule type" value="Genomic_DNA"/>
</dbReference>
<feature type="transmembrane region" description="Helical" evidence="2">
    <location>
        <begin position="73"/>
        <end position="91"/>
    </location>
</feature>
<evidence type="ECO:0000256" key="2">
    <source>
        <dbReference type="SAM" id="Phobius"/>
    </source>
</evidence>
<feature type="region of interest" description="Disordered" evidence="1">
    <location>
        <begin position="385"/>
        <end position="423"/>
    </location>
</feature>
<protein>
    <submittedName>
        <fullName evidence="4">Acyltransferase family protein</fullName>
    </submittedName>
</protein>
<keyword evidence="4" id="KW-0808">Transferase</keyword>
<feature type="compositionally biased region" description="Pro residues" evidence="1">
    <location>
        <begin position="406"/>
        <end position="418"/>
    </location>
</feature>
<feature type="transmembrane region" description="Helical" evidence="2">
    <location>
        <begin position="284"/>
        <end position="304"/>
    </location>
</feature>
<dbReference type="GO" id="GO:0016747">
    <property type="term" value="F:acyltransferase activity, transferring groups other than amino-acyl groups"/>
    <property type="evidence" value="ECO:0007669"/>
    <property type="project" value="InterPro"/>
</dbReference>
<keyword evidence="2" id="KW-1133">Transmembrane helix</keyword>
<keyword evidence="5" id="KW-1185">Reference proteome</keyword>